<dbReference type="Pfam" id="PF13420">
    <property type="entry name" value="Acetyltransf_4"/>
    <property type="match status" value="1"/>
</dbReference>
<dbReference type="EMBL" id="SMFQ01000004">
    <property type="protein sequence ID" value="TCJ85072.1"/>
    <property type="molecule type" value="Genomic_DNA"/>
</dbReference>
<reference evidence="4 5" key="1">
    <citation type="submission" date="2019-03" db="EMBL/GenBank/DDBJ databases">
        <title>Genomic Encyclopedia of Type Strains, Phase IV (KMG-IV): sequencing the most valuable type-strain genomes for metagenomic binning, comparative biology and taxonomic classification.</title>
        <authorList>
            <person name="Goeker M."/>
        </authorList>
    </citation>
    <scope>NUCLEOTIDE SEQUENCE [LARGE SCALE GENOMIC DNA]</scope>
    <source>
        <strain evidence="4 5">DSM 24830</strain>
    </source>
</reference>
<dbReference type="SUPFAM" id="SSF55729">
    <property type="entry name" value="Acyl-CoA N-acyltransferases (Nat)"/>
    <property type="match status" value="1"/>
</dbReference>
<evidence type="ECO:0000313" key="4">
    <source>
        <dbReference type="EMBL" id="TCJ85072.1"/>
    </source>
</evidence>
<dbReference type="InterPro" id="IPR016181">
    <property type="entry name" value="Acyl_CoA_acyltransferase"/>
</dbReference>
<protein>
    <submittedName>
        <fullName evidence="4">Phosphinothricin acetyltransferase</fullName>
    </submittedName>
</protein>
<keyword evidence="5" id="KW-1185">Reference proteome</keyword>
<accession>A0A4R1EYC7</accession>
<evidence type="ECO:0000259" key="3">
    <source>
        <dbReference type="PROSITE" id="PS51186"/>
    </source>
</evidence>
<keyword evidence="2" id="KW-0012">Acyltransferase</keyword>
<evidence type="ECO:0000256" key="2">
    <source>
        <dbReference type="ARBA" id="ARBA00023315"/>
    </source>
</evidence>
<proteinExistence type="predicted"/>
<dbReference type="AlphaFoldDB" id="A0A4R1EYC7"/>
<name>A0A4R1EYC7_9GAMM</name>
<dbReference type="PANTHER" id="PTHR43072:SF23">
    <property type="entry name" value="UPF0039 PROTEIN C11D3.02C"/>
    <property type="match status" value="1"/>
</dbReference>
<evidence type="ECO:0000256" key="1">
    <source>
        <dbReference type="ARBA" id="ARBA00022679"/>
    </source>
</evidence>
<gene>
    <name evidence="4" type="ORF">EV695_3037</name>
</gene>
<sequence>MSSGLIRSVTTDDAAAICEIYNYYIENTCISFEYDPVSVEEMTRRISTTTESYPWIVYEQQGKIIGYAYANKYAVREAYKGTLEVTIYTENGNGEKGLGTKLYQHLFDLIDNTTSAHTLMSIIALPNEASVKLHEKLGFEKAGRFKEVGFKFDQWVDVGHWQKML</sequence>
<dbReference type="RefSeq" id="WP_207907104.1">
    <property type="nucleotide sequence ID" value="NZ_BAAAFU010000001.1"/>
</dbReference>
<dbReference type="Proteomes" id="UP000294887">
    <property type="component" value="Unassembled WGS sequence"/>
</dbReference>
<feature type="domain" description="N-acetyltransferase" evidence="3">
    <location>
        <begin position="4"/>
        <end position="165"/>
    </location>
</feature>
<dbReference type="GO" id="GO:0016747">
    <property type="term" value="F:acyltransferase activity, transferring groups other than amino-acyl groups"/>
    <property type="evidence" value="ECO:0007669"/>
    <property type="project" value="InterPro"/>
</dbReference>
<evidence type="ECO:0000313" key="5">
    <source>
        <dbReference type="Proteomes" id="UP000294887"/>
    </source>
</evidence>
<dbReference type="InterPro" id="IPR000182">
    <property type="entry name" value="GNAT_dom"/>
</dbReference>
<dbReference type="Gene3D" id="3.40.630.30">
    <property type="match status" value="1"/>
</dbReference>
<comment type="caution">
    <text evidence="4">The sequence shown here is derived from an EMBL/GenBank/DDBJ whole genome shotgun (WGS) entry which is preliminary data.</text>
</comment>
<dbReference type="PANTHER" id="PTHR43072">
    <property type="entry name" value="N-ACETYLTRANSFERASE"/>
    <property type="match status" value="1"/>
</dbReference>
<keyword evidence="1 4" id="KW-0808">Transferase</keyword>
<dbReference type="PROSITE" id="PS51186">
    <property type="entry name" value="GNAT"/>
    <property type="match status" value="1"/>
</dbReference>
<organism evidence="4 5">
    <name type="scientific">Cocleimonas flava</name>
    <dbReference type="NCBI Taxonomy" id="634765"/>
    <lineage>
        <taxon>Bacteria</taxon>
        <taxon>Pseudomonadati</taxon>
        <taxon>Pseudomonadota</taxon>
        <taxon>Gammaproteobacteria</taxon>
        <taxon>Thiotrichales</taxon>
        <taxon>Thiotrichaceae</taxon>
        <taxon>Cocleimonas</taxon>
    </lineage>
</organism>